<accession>A0A212RGQ9</accession>
<dbReference type="AlphaFoldDB" id="A0A212RGQ9"/>
<sequence>MVLAHARAAAAPKRLCRALRQSKNAPLATRHPAIWLLTRFVPLDGGIRATVPAVSWMLAGDLLHPLCGAAWISDTPRLLGVQRLSFRDGWSNYFHFGVLLVS</sequence>
<reference evidence="1 2" key="1">
    <citation type="submission" date="2017-06" db="EMBL/GenBank/DDBJ databases">
        <authorList>
            <person name="Kim H.J."/>
            <person name="Triplett B.A."/>
        </authorList>
    </citation>
    <scope>NUCLEOTIDE SEQUENCE [LARGE SCALE GENOMIC DNA]</scope>
    <source>
        <strain evidence="1 2">B29T1</strain>
    </source>
</reference>
<keyword evidence="2" id="KW-1185">Reference proteome</keyword>
<evidence type="ECO:0000313" key="2">
    <source>
        <dbReference type="Proteomes" id="UP000197065"/>
    </source>
</evidence>
<organism evidence="1 2">
    <name type="scientific">Arboricoccus pini</name>
    <dbReference type="NCBI Taxonomy" id="1963835"/>
    <lineage>
        <taxon>Bacteria</taxon>
        <taxon>Pseudomonadati</taxon>
        <taxon>Pseudomonadota</taxon>
        <taxon>Alphaproteobacteria</taxon>
        <taxon>Geminicoccales</taxon>
        <taxon>Geminicoccaceae</taxon>
        <taxon>Arboricoccus</taxon>
    </lineage>
</organism>
<dbReference type="Proteomes" id="UP000197065">
    <property type="component" value="Unassembled WGS sequence"/>
</dbReference>
<protein>
    <submittedName>
        <fullName evidence="1">Uncharacterized protein</fullName>
    </submittedName>
</protein>
<evidence type="ECO:0000313" key="1">
    <source>
        <dbReference type="EMBL" id="SNB71423.1"/>
    </source>
</evidence>
<dbReference type="EMBL" id="FYEH01000008">
    <property type="protein sequence ID" value="SNB71423.1"/>
    <property type="molecule type" value="Genomic_DNA"/>
</dbReference>
<proteinExistence type="predicted"/>
<gene>
    <name evidence="1" type="ORF">SAMN07250955_108120</name>
</gene>
<name>A0A212RGQ9_9PROT</name>